<dbReference type="InterPro" id="IPR011059">
    <property type="entry name" value="Metal-dep_hydrolase_composite"/>
</dbReference>
<keyword evidence="3" id="KW-1185">Reference proteome</keyword>
<sequence length="499" mass="53482">MSEFRLSAATPGSGAVRTLLNARLAGEDALVDIEMTDAAITAIRPARFAATRGEATDLDGRVVVPGLWDHHVHFTMWSIASTRVDVSGATSPAQAARIVQSAAADAELVVGVGFRDALWAEVPSAEVLDVALGERPTVLVSADLHSTWLNSAAMWRFNVDPGFGGLLREEDAFRVQKLLDEVPDYVSDRWASEAADAAAARGVVGITDMEMTWNRDVWARRAQAGATQLRVRFGIYSQDLERAVAERMHTGQLIPHAHGLVSVGPFKVITDGSLNTRTAYCDDAYAGVSGPSATGILNVSSERLHALMSRATAAGLDCAVHAIGDRAIGLALDAFRDTGARGSIEHAQLVRPDDVQRMRELGVTASVQPEHAMDDRDIADREWPGRTGRAFQLRSFLDAGVPLALGSDAPVAPLDPWTGIASAVTRSRDGRQPWHPEQRITAREALAASTRLGRIAPQQGDLADLAILDNDPLRTPAESLRTMPVSGTLLGGRWTHSTL</sequence>
<name>A0A1H4Q5Q0_9MICO</name>
<dbReference type="Proteomes" id="UP000199183">
    <property type="component" value="Unassembled WGS sequence"/>
</dbReference>
<dbReference type="InterPro" id="IPR013108">
    <property type="entry name" value="Amidohydro_3"/>
</dbReference>
<protein>
    <recommendedName>
        <fullName evidence="1">Amidohydrolase 3 domain-containing protein</fullName>
    </recommendedName>
</protein>
<dbReference type="RefSeq" id="WP_091185463.1">
    <property type="nucleotide sequence ID" value="NZ_FNRY01000001.1"/>
</dbReference>
<dbReference type="EMBL" id="FNRY01000001">
    <property type="protein sequence ID" value="SEC14868.1"/>
    <property type="molecule type" value="Genomic_DNA"/>
</dbReference>
<evidence type="ECO:0000313" key="3">
    <source>
        <dbReference type="Proteomes" id="UP000199183"/>
    </source>
</evidence>
<evidence type="ECO:0000259" key="1">
    <source>
        <dbReference type="Pfam" id="PF07969"/>
    </source>
</evidence>
<feature type="domain" description="Amidohydrolase 3" evidence="1">
    <location>
        <begin position="55"/>
        <end position="494"/>
    </location>
</feature>
<evidence type="ECO:0000313" key="2">
    <source>
        <dbReference type="EMBL" id="SEC14868.1"/>
    </source>
</evidence>
<dbReference type="STRING" id="640635.SAMN04489806_2718"/>
<reference evidence="2 3" key="1">
    <citation type="submission" date="2016-10" db="EMBL/GenBank/DDBJ databases">
        <authorList>
            <person name="de Groot N.N."/>
        </authorList>
    </citation>
    <scope>NUCLEOTIDE SEQUENCE [LARGE SCALE GENOMIC DNA]</scope>
    <source>
        <strain evidence="2 3">DSM 21799</strain>
    </source>
</reference>
<dbReference type="Gene3D" id="3.10.310.70">
    <property type="match status" value="1"/>
</dbReference>
<dbReference type="Gene3D" id="3.20.20.140">
    <property type="entry name" value="Metal-dependent hydrolases"/>
    <property type="match status" value="1"/>
</dbReference>
<dbReference type="Gene3D" id="2.30.40.10">
    <property type="entry name" value="Urease, subunit C, domain 1"/>
    <property type="match status" value="1"/>
</dbReference>
<dbReference type="SUPFAM" id="SSF51556">
    <property type="entry name" value="Metallo-dependent hydrolases"/>
    <property type="match status" value="1"/>
</dbReference>
<dbReference type="InterPro" id="IPR033932">
    <property type="entry name" value="YtcJ-like"/>
</dbReference>
<organism evidence="2 3">
    <name type="scientific">Paramicrobacterium humi</name>
    <dbReference type="NCBI Taxonomy" id="640635"/>
    <lineage>
        <taxon>Bacteria</taxon>
        <taxon>Bacillati</taxon>
        <taxon>Actinomycetota</taxon>
        <taxon>Actinomycetes</taxon>
        <taxon>Micrococcales</taxon>
        <taxon>Microbacteriaceae</taxon>
        <taxon>Paramicrobacterium</taxon>
    </lineage>
</organism>
<dbReference type="CDD" id="cd01300">
    <property type="entry name" value="YtcJ_like"/>
    <property type="match status" value="1"/>
</dbReference>
<gene>
    <name evidence="2" type="ORF">SAMN04489806_2718</name>
</gene>
<proteinExistence type="predicted"/>
<dbReference type="GO" id="GO:0016810">
    <property type="term" value="F:hydrolase activity, acting on carbon-nitrogen (but not peptide) bonds"/>
    <property type="evidence" value="ECO:0007669"/>
    <property type="project" value="InterPro"/>
</dbReference>
<dbReference type="InterPro" id="IPR032466">
    <property type="entry name" value="Metal_Hydrolase"/>
</dbReference>
<dbReference type="AlphaFoldDB" id="A0A1H4Q5Q0"/>
<dbReference type="PANTHER" id="PTHR22642:SF2">
    <property type="entry name" value="PROTEIN LONG AFTER FAR-RED 3"/>
    <property type="match status" value="1"/>
</dbReference>
<dbReference type="Pfam" id="PF07969">
    <property type="entry name" value="Amidohydro_3"/>
    <property type="match status" value="1"/>
</dbReference>
<accession>A0A1H4Q5Q0</accession>
<dbReference type="OrthoDB" id="3238066at2"/>
<dbReference type="PANTHER" id="PTHR22642">
    <property type="entry name" value="IMIDAZOLONEPROPIONASE"/>
    <property type="match status" value="1"/>
</dbReference>
<dbReference type="SUPFAM" id="SSF51338">
    <property type="entry name" value="Composite domain of metallo-dependent hydrolases"/>
    <property type="match status" value="1"/>
</dbReference>